<comment type="similarity">
    <text evidence="4 12">Belongs to the glycosyl hydrolase 13 family.</text>
</comment>
<dbReference type="EMBL" id="JAIZAY010000005">
    <property type="protein sequence ID" value="KAJ8042135.1"/>
    <property type="molecule type" value="Genomic_DNA"/>
</dbReference>
<reference evidence="18" key="1">
    <citation type="submission" date="2021-10" db="EMBL/GenBank/DDBJ databases">
        <title>Tropical sea cucumber genome reveals ecological adaptation and Cuvierian tubules defense mechanism.</title>
        <authorList>
            <person name="Chen T."/>
        </authorList>
    </citation>
    <scope>NUCLEOTIDE SEQUENCE</scope>
    <source>
        <strain evidence="18">Nanhai2018</strain>
        <tissue evidence="18">Muscle</tissue>
    </source>
</reference>
<evidence type="ECO:0000256" key="10">
    <source>
        <dbReference type="ARBA" id="ARBA00023277"/>
    </source>
</evidence>
<keyword evidence="14" id="KW-1133">Transmembrane helix</keyword>
<comment type="caution">
    <text evidence="18">The sequence shown here is derived from an EMBL/GenBank/DDBJ whole genome shotgun (WGS) entry which is preliminary data.</text>
</comment>
<evidence type="ECO:0000259" key="16">
    <source>
        <dbReference type="SMART" id="SM00632"/>
    </source>
</evidence>
<evidence type="ECO:0000256" key="3">
    <source>
        <dbReference type="ARBA" id="ARBA00001923"/>
    </source>
</evidence>
<keyword evidence="19" id="KW-1185">Reference proteome</keyword>
<feature type="chain" id="PRO_5040197081" description="Alpha-amylase" evidence="15">
    <location>
        <begin position="16"/>
        <end position="525"/>
    </location>
</feature>
<evidence type="ECO:0000313" key="18">
    <source>
        <dbReference type="EMBL" id="KAJ8042135.1"/>
    </source>
</evidence>
<evidence type="ECO:0000256" key="5">
    <source>
        <dbReference type="ARBA" id="ARBA00012595"/>
    </source>
</evidence>
<dbReference type="PRINTS" id="PR00110">
    <property type="entry name" value="ALPHAAMYLASE"/>
</dbReference>
<accession>A0A9Q1HDM0</accession>
<feature type="signal peptide" evidence="15">
    <location>
        <begin position="1"/>
        <end position="15"/>
    </location>
</feature>
<dbReference type="InterPro" id="IPR006048">
    <property type="entry name" value="A-amylase/branching_C"/>
</dbReference>
<dbReference type="InterPro" id="IPR006047">
    <property type="entry name" value="GH13_cat_dom"/>
</dbReference>
<dbReference type="SMART" id="SM00642">
    <property type="entry name" value="Aamy"/>
    <property type="match status" value="1"/>
</dbReference>
<evidence type="ECO:0000313" key="19">
    <source>
        <dbReference type="Proteomes" id="UP001152320"/>
    </source>
</evidence>
<keyword evidence="7 13" id="KW-0378">Hydrolase</keyword>
<name>A0A9Q1HDM0_HOLLE</name>
<comment type="cofactor">
    <cofactor evidence="2">
        <name>Ca(2+)</name>
        <dbReference type="ChEBI" id="CHEBI:29108"/>
    </cofactor>
</comment>
<dbReference type="PANTHER" id="PTHR43447">
    <property type="entry name" value="ALPHA-AMYLASE"/>
    <property type="match status" value="1"/>
</dbReference>
<dbReference type="EC" id="3.2.1.1" evidence="5 13"/>
<dbReference type="OrthoDB" id="550577at2759"/>
<keyword evidence="14" id="KW-0812">Transmembrane</keyword>
<sequence>MQTFMILFILGVANGQFDTNAVGDRETIVQLFSWKWTDVALECERFLGPNGYGGVQVSPPNDHTIMNDPFRPWWERYQVAGYNLVSRSGDENEFADMVERCNQANVRIYVDAVINHMAFFGGDSASGEPFNPDKLDYPTVPYTEEDFSVYYGLCNTTNQDILNQSSVKELRDCNLLALKDLAQHEERVRSNVAAYLNKMIDIGVAGFRLDAAKHMWPDDLENIYGRLNELKADHFEEGSKALLYHEVIDKGQDPIRATEYTHLGRVTEFNYGPLIVDCIRRHTPLKDFGRFNFAESWELLPSGEAVSFIDNHDNQRGEGQEEIVNFKEPKEYKMANALMLAWPYGINRVMSSYEFETSDDGPPSNEDGDLLSPEIDEDGLCTGGWVCEHRWRVIKNMVKYQNVVRKESVTNWWDNGNQQVAFGRGKKGFFVMNNELEQNLTETIMTGLPQGEYCNVILGEMTDGECSGPTVQVNSEGYADFTIAFDSEEPMVAIHVDALVAGTGNVHVASFVVILLAFLLSLSFI</sequence>
<dbReference type="InterPro" id="IPR006046">
    <property type="entry name" value="Alpha_amylase"/>
</dbReference>
<evidence type="ECO:0000256" key="9">
    <source>
        <dbReference type="ARBA" id="ARBA00023214"/>
    </source>
</evidence>
<protein>
    <recommendedName>
        <fullName evidence="5 13">Alpha-amylase</fullName>
        <ecNumber evidence="5 13">3.2.1.1</ecNumber>
    </recommendedName>
</protein>
<evidence type="ECO:0000256" key="1">
    <source>
        <dbReference type="ARBA" id="ARBA00000548"/>
    </source>
</evidence>
<evidence type="ECO:0000256" key="8">
    <source>
        <dbReference type="ARBA" id="ARBA00022837"/>
    </source>
</evidence>
<dbReference type="Proteomes" id="UP001152320">
    <property type="component" value="Chromosome 5"/>
</dbReference>
<comment type="cofactor">
    <cofactor evidence="3">
        <name>chloride</name>
        <dbReference type="ChEBI" id="CHEBI:17996"/>
    </cofactor>
</comment>
<evidence type="ECO:0000256" key="4">
    <source>
        <dbReference type="ARBA" id="ARBA00008061"/>
    </source>
</evidence>
<evidence type="ECO:0000256" key="12">
    <source>
        <dbReference type="RuleBase" id="RU003615"/>
    </source>
</evidence>
<proteinExistence type="inferred from homology"/>
<dbReference type="InterPro" id="IPR017853">
    <property type="entry name" value="GH"/>
</dbReference>
<dbReference type="InterPro" id="IPR013780">
    <property type="entry name" value="Glyco_hydro_b"/>
</dbReference>
<evidence type="ECO:0000256" key="6">
    <source>
        <dbReference type="ARBA" id="ARBA00022723"/>
    </source>
</evidence>
<keyword evidence="8" id="KW-0106">Calcium</keyword>
<dbReference type="Gene3D" id="2.60.40.1180">
    <property type="entry name" value="Golgi alpha-mannosidase II"/>
    <property type="match status" value="1"/>
</dbReference>
<keyword evidence="11 13" id="KW-0326">Glycosidase</keyword>
<evidence type="ECO:0000256" key="11">
    <source>
        <dbReference type="ARBA" id="ARBA00023295"/>
    </source>
</evidence>
<evidence type="ECO:0000256" key="14">
    <source>
        <dbReference type="SAM" id="Phobius"/>
    </source>
</evidence>
<dbReference type="GO" id="GO:0004556">
    <property type="term" value="F:alpha-amylase activity"/>
    <property type="evidence" value="ECO:0007669"/>
    <property type="project" value="UniProtKB-UniRule"/>
</dbReference>
<evidence type="ECO:0000259" key="17">
    <source>
        <dbReference type="SMART" id="SM00642"/>
    </source>
</evidence>
<dbReference type="InterPro" id="IPR031319">
    <property type="entry name" value="A-amylase_C"/>
</dbReference>
<dbReference type="GO" id="GO:0005975">
    <property type="term" value="P:carbohydrate metabolic process"/>
    <property type="evidence" value="ECO:0007669"/>
    <property type="project" value="InterPro"/>
</dbReference>
<dbReference type="Pfam" id="PF02806">
    <property type="entry name" value="Alpha-amylase_C"/>
    <property type="match status" value="1"/>
</dbReference>
<gene>
    <name evidence="18" type="ORF">HOLleu_13124</name>
</gene>
<keyword evidence="6" id="KW-0479">Metal-binding</keyword>
<dbReference type="CDD" id="cd11317">
    <property type="entry name" value="AmyAc_bac_euk_AmyA"/>
    <property type="match status" value="1"/>
</dbReference>
<evidence type="ECO:0000256" key="2">
    <source>
        <dbReference type="ARBA" id="ARBA00001913"/>
    </source>
</evidence>
<evidence type="ECO:0000256" key="15">
    <source>
        <dbReference type="SAM" id="SignalP"/>
    </source>
</evidence>
<dbReference type="SMART" id="SM00632">
    <property type="entry name" value="Aamy_C"/>
    <property type="match status" value="1"/>
</dbReference>
<dbReference type="AlphaFoldDB" id="A0A9Q1HDM0"/>
<evidence type="ECO:0000256" key="7">
    <source>
        <dbReference type="ARBA" id="ARBA00022801"/>
    </source>
</evidence>
<feature type="transmembrane region" description="Helical" evidence="14">
    <location>
        <begin position="506"/>
        <end position="524"/>
    </location>
</feature>
<organism evidence="18 19">
    <name type="scientific">Holothuria leucospilota</name>
    <name type="common">Black long sea cucumber</name>
    <name type="synonym">Mertensiothuria leucospilota</name>
    <dbReference type="NCBI Taxonomy" id="206669"/>
    <lineage>
        <taxon>Eukaryota</taxon>
        <taxon>Metazoa</taxon>
        <taxon>Echinodermata</taxon>
        <taxon>Eleutherozoa</taxon>
        <taxon>Echinozoa</taxon>
        <taxon>Holothuroidea</taxon>
        <taxon>Aspidochirotacea</taxon>
        <taxon>Aspidochirotida</taxon>
        <taxon>Holothuriidae</taxon>
        <taxon>Holothuria</taxon>
    </lineage>
</organism>
<keyword evidence="14" id="KW-0472">Membrane</keyword>
<dbReference type="Pfam" id="PF00128">
    <property type="entry name" value="Alpha-amylase"/>
    <property type="match status" value="1"/>
</dbReference>
<keyword evidence="10 13" id="KW-0119">Carbohydrate metabolism</keyword>
<feature type="domain" description="Glycosyl hydrolase family 13 catalytic" evidence="17">
    <location>
        <begin position="26"/>
        <end position="401"/>
    </location>
</feature>
<feature type="domain" description="Alpha-amylase C-terminal" evidence="16">
    <location>
        <begin position="410"/>
        <end position="499"/>
    </location>
</feature>
<dbReference type="SUPFAM" id="SSF51445">
    <property type="entry name" value="(Trans)glycosidases"/>
    <property type="match status" value="1"/>
</dbReference>
<dbReference type="Gene3D" id="3.20.20.80">
    <property type="entry name" value="Glycosidases"/>
    <property type="match status" value="1"/>
</dbReference>
<keyword evidence="9" id="KW-0868">Chloride</keyword>
<comment type="catalytic activity">
    <reaction evidence="1 13">
        <text>Endohydrolysis of (1-&gt;4)-alpha-D-glucosidic linkages in polysaccharides containing three or more (1-&gt;4)-alpha-linked D-glucose units.</text>
        <dbReference type="EC" id="3.2.1.1"/>
    </reaction>
</comment>
<keyword evidence="15" id="KW-0732">Signal</keyword>
<dbReference type="GO" id="GO:0046872">
    <property type="term" value="F:metal ion binding"/>
    <property type="evidence" value="ECO:0007669"/>
    <property type="project" value="UniProtKB-KW"/>
</dbReference>
<dbReference type="SUPFAM" id="SSF51011">
    <property type="entry name" value="Glycosyl hydrolase domain"/>
    <property type="match status" value="1"/>
</dbReference>
<evidence type="ECO:0000256" key="13">
    <source>
        <dbReference type="RuleBase" id="RU361134"/>
    </source>
</evidence>